<gene>
    <name evidence="3" type="ORF">ACHAXA_000468</name>
</gene>
<organism evidence="3 4">
    <name type="scientific">Cyclostephanos tholiformis</name>
    <dbReference type="NCBI Taxonomy" id="382380"/>
    <lineage>
        <taxon>Eukaryota</taxon>
        <taxon>Sar</taxon>
        <taxon>Stramenopiles</taxon>
        <taxon>Ochrophyta</taxon>
        <taxon>Bacillariophyta</taxon>
        <taxon>Coscinodiscophyceae</taxon>
        <taxon>Thalassiosirophycidae</taxon>
        <taxon>Stephanodiscales</taxon>
        <taxon>Stephanodiscaceae</taxon>
        <taxon>Cyclostephanos</taxon>
    </lineage>
</organism>
<proteinExistence type="predicted"/>
<dbReference type="AlphaFoldDB" id="A0ABD3RED4"/>
<evidence type="ECO:0000256" key="1">
    <source>
        <dbReference type="SAM" id="Phobius"/>
    </source>
</evidence>
<evidence type="ECO:0000313" key="4">
    <source>
        <dbReference type="Proteomes" id="UP001530377"/>
    </source>
</evidence>
<feature type="transmembrane region" description="Helical" evidence="1">
    <location>
        <begin position="174"/>
        <end position="192"/>
    </location>
</feature>
<feature type="transmembrane region" description="Helical" evidence="1">
    <location>
        <begin position="213"/>
        <end position="233"/>
    </location>
</feature>
<accession>A0ABD3RED4</accession>
<keyword evidence="4" id="KW-1185">Reference proteome</keyword>
<feature type="chain" id="PRO_5044742591" evidence="2">
    <location>
        <begin position="21"/>
        <end position="356"/>
    </location>
</feature>
<feature type="transmembrane region" description="Helical" evidence="1">
    <location>
        <begin position="139"/>
        <end position="162"/>
    </location>
</feature>
<feature type="transmembrane region" description="Helical" evidence="1">
    <location>
        <begin position="253"/>
        <end position="272"/>
    </location>
</feature>
<feature type="signal peptide" evidence="2">
    <location>
        <begin position="1"/>
        <end position="20"/>
    </location>
</feature>
<reference evidence="3 4" key="1">
    <citation type="submission" date="2024-10" db="EMBL/GenBank/DDBJ databases">
        <title>Updated reference genomes for cyclostephanoid diatoms.</title>
        <authorList>
            <person name="Roberts W.R."/>
            <person name="Alverson A.J."/>
        </authorList>
    </citation>
    <scope>NUCLEOTIDE SEQUENCE [LARGE SCALE GENOMIC DNA]</scope>
    <source>
        <strain evidence="3 4">AJA228-03</strain>
    </source>
</reference>
<name>A0ABD3RED4_9STRA</name>
<keyword evidence="1" id="KW-1133">Transmembrane helix</keyword>
<keyword evidence="1" id="KW-0812">Transmembrane</keyword>
<comment type="caution">
    <text evidence="3">The sequence shown here is derived from an EMBL/GenBank/DDBJ whole genome shotgun (WGS) entry which is preliminary data.</text>
</comment>
<dbReference type="Proteomes" id="UP001530377">
    <property type="component" value="Unassembled WGS sequence"/>
</dbReference>
<protein>
    <submittedName>
        <fullName evidence="3">Uncharacterized protein</fullName>
    </submittedName>
</protein>
<keyword evidence="1" id="KW-0472">Membrane</keyword>
<evidence type="ECO:0000313" key="3">
    <source>
        <dbReference type="EMBL" id="KAL3811389.1"/>
    </source>
</evidence>
<evidence type="ECO:0000256" key="2">
    <source>
        <dbReference type="SAM" id="SignalP"/>
    </source>
</evidence>
<keyword evidence="2" id="KW-0732">Signal</keyword>
<feature type="transmembrane region" description="Helical" evidence="1">
    <location>
        <begin position="72"/>
        <end position="89"/>
    </location>
</feature>
<feature type="transmembrane region" description="Helical" evidence="1">
    <location>
        <begin position="279"/>
        <end position="304"/>
    </location>
</feature>
<sequence length="356" mass="39327">YAIWWRIVELLETFVIKAEAADRAWAVASGAEGEREVRPISSVAPQFICRIWKINMGVIDFIDFGTTCPWELYLFAFWHLLAGVAWYLLDMCRLLTTNSCTDAELLWGRVIAVSLVYVGVLFAVLTYHNKESVAKITRLSSFALNGAIALLVGAIFIGNASFTGGMEPSWMHKIDMLIIIVLVGILSARVVKPNAEWAQLNAINEGMGINCKTLLLLLFTLTAIKFVAMTDFIDPTVILPDGSKMTHMTVLMWKLSILLLLEVLLAFGYAVLFEDDAGLELAVITVMIMTVVAVLSILPVQIYMSDWMGTLFGFNSLWMKIIIMAILCLGAIIGGRRGSGRNLRPFGGYQEVASGV</sequence>
<feature type="non-terminal residue" evidence="3">
    <location>
        <position position="1"/>
    </location>
</feature>
<dbReference type="EMBL" id="JALLPB020000264">
    <property type="protein sequence ID" value="KAL3811389.1"/>
    <property type="molecule type" value="Genomic_DNA"/>
</dbReference>
<feature type="transmembrane region" description="Helical" evidence="1">
    <location>
        <begin position="109"/>
        <end position="127"/>
    </location>
</feature>
<feature type="transmembrane region" description="Helical" evidence="1">
    <location>
        <begin position="316"/>
        <end position="335"/>
    </location>
</feature>